<evidence type="ECO:0000256" key="1">
    <source>
        <dbReference type="SAM" id="MobiDB-lite"/>
    </source>
</evidence>
<feature type="transmembrane region" description="Helical" evidence="2">
    <location>
        <begin position="64"/>
        <end position="86"/>
    </location>
</feature>
<gene>
    <name evidence="3" type="ORF">ELQ92_06020</name>
</gene>
<dbReference type="Pfam" id="PF19616">
    <property type="entry name" value="DUF6121"/>
    <property type="match status" value="1"/>
</dbReference>
<feature type="transmembrane region" description="Helical" evidence="2">
    <location>
        <begin position="139"/>
        <end position="158"/>
    </location>
</feature>
<dbReference type="EMBL" id="RZNC01000002">
    <property type="protein sequence ID" value="RWZ64322.1"/>
    <property type="molecule type" value="Genomic_DNA"/>
</dbReference>
<sequence>MSGSPGCPTSGDGGPRRRDRAERDRATVLAVFSVVLHLALVVCAFGFVSLLADVDVVSRAGTGALVGPAMITAGVLAAGVLLVRDARSAVTGERRRSWPLLVGLVALLTYVSSGAVLVLLEEGSWFEGLLFASSTLTSVFPYVVGVLAAVVAVAYAAIADARPGAGPRWPWERDGPA</sequence>
<evidence type="ECO:0000256" key="2">
    <source>
        <dbReference type="SAM" id="Phobius"/>
    </source>
</evidence>
<dbReference type="RefSeq" id="WP_128498121.1">
    <property type="nucleotide sequence ID" value="NZ_RZNC01000002.1"/>
</dbReference>
<evidence type="ECO:0000313" key="3">
    <source>
        <dbReference type="EMBL" id="RWZ64322.1"/>
    </source>
</evidence>
<dbReference type="OrthoDB" id="5124736at2"/>
<keyword evidence="4" id="KW-1185">Reference proteome</keyword>
<feature type="transmembrane region" description="Helical" evidence="2">
    <location>
        <begin position="26"/>
        <end position="52"/>
    </location>
</feature>
<dbReference type="AlphaFoldDB" id="A0A3S4C879"/>
<dbReference type="Proteomes" id="UP000288603">
    <property type="component" value="Unassembled WGS sequence"/>
</dbReference>
<keyword evidence="2" id="KW-0472">Membrane</keyword>
<keyword evidence="2" id="KW-0812">Transmembrane</keyword>
<evidence type="ECO:0000313" key="4">
    <source>
        <dbReference type="Proteomes" id="UP000288603"/>
    </source>
</evidence>
<proteinExistence type="predicted"/>
<dbReference type="InterPro" id="IPR046124">
    <property type="entry name" value="DUF6121"/>
</dbReference>
<reference evidence="3 4" key="1">
    <citation type="submission" date="2018-12" db="EMBL/GenBank/DDBJ databases">
        <authorList>
            <person name="Li F."/>
        </authorList>
    </citation>
    <scope>NUCLEOTIDE SEQUENCE [LARGE SCALE GENOMIC DNA]</scope>
    <source>
        <strain evidence="3 4">8H24J-4-2</strain>
    </source>
</reference>
<comment type="caution">
    <text evidence="3">The sequence shown here is derived from an EMBL/GenBank/DDBJ whole genome shotgun (WGS) entry which is preliminary data.</text>
</comment>
<feature type="transmembrane region" description="Helical" evidence="2">
    <location>
        <begin position="98"/>
        <end position="119"/>
    </location>
</feature>
<feature type="region of interest" description="Disordered" evidence="1">
    <location>
        <begin position="1"/>
        <end position="20"/>
    </location>
</feature>
<protein>
    <submittedName>
        <fullName evidence="3">Uncharacterized protein</fullName>
    </submittedName>
</protein>
<keyword evidence="2" id="KW-1133">Transmembrane helix</keyword>
<accession>A0A3S4C879</accession>
<organism evidence="3 4">
    <name type="scientific">Labedella populi</name>
    <dbReference type="NCBI Taxonomy" id="2498850"/>
    <lineage>
        <taxon>Bacteria</taxon>
        <taxon>Bacillati</taxon>
        <taxon>Actinomycetota</taxon>
        <taxon>Actinomycetes</taxon>
        <taxon>Micrococcales</taxon>
        <taxon>Microbacteriaceae</taxon>
        <taxon>Labedella</taxon>
    </lineage>
</organism>
<name>A0A3S4C879_9MICO</name>